<dbReference type="Gene3D" id="3.40.140.10">
    <property type="entry name" value="Cytidine Deaminase, domain 2"/>
    <property type="match status" value="1"/>
</dbReference>
<dbReference type="Gene3D" id="3.40.50.300">
    <property type="entry name" value="P-loop containing nucleotide triphosphate hydrolases"/>
    <property type="match status" value="1"/>
</dbReference>
<accession>A4U1W6</accession>
<dbReference type="InterPro" id="IPR027417">
    <property type="entry name" value="P-loop_NTPase"/>
</dbReference>
<dbReference type="GO" id="GO:0003824">
    <property type="term" value="F:catalytic activity"/>
    <property type="evidence" value="ECO:0007669"/>
    <property type="project" value="InterPro"/>
</dbReference>
<evidence type="ECO:0000313" key="1">
    <source>
        <dbReference type="EMBL" id="CAM76873.1"/>
    </source>
</evidence>
<dbReference type="SUPFAM" id="SSF53927">
    <property type="entry name" value="Cytidine deaminase-like"/>
    <property type="match status" value="1"/>
</dbReference>
<dbReference type="InterPro" id="IPR016193">
    <property type="entry name" value="Cytidine_deaminase-like"/>
</dbReference>
<sequence>MSNNPQPKTYADALFEAKRGFVIIGLTGYTGSGFTTTARILSKKDRFDLPKNFGTELQKNGQRFGERHFSKLRDAWDSMTWQPYTLIEVGAIILAHVMKFALAGKATGAPKALLEAAESHKAALAGLSVLEKQTPISAADSQALITAYEQCVIIQNELKRGKDNLPDYIHFMQGAGDNIRLFGSLSGTSPDPKNMFIIPESIRKVVSSYKKASAKSRFVIDAFRNPFEVEYFKRRYAEFYLLCIMRDHEERANSLRKVMAVPDIEKIWDKEKGESPTGGRNAEECPKTRENIGWWVTGQNIPACAQKADIYIKPKNKSYTHLYYHLARLLVLIHKPGSLSPSQDELGMQVAITAQHMSGCLSRQVGATVLGRQGYILGVGWNDPPEGQVPCSLRSCDELLNSVENDERAYSAFEQSEKFKEHIGKKAGKAPFCFRSELEH</sequence>
<dbReference type="RefSeq" id="WP_106001446.1">
    <property type="nucleotide sequence ID" value="NZ_CP027527.1"/>
</dbReference>
<name>A4U1W6_9PROT</name>
<dbReference type="AlphaFoldDB" id="A4U1W6"/>
<protein>
    <submittedName>
        <fullName evidence="1">Cytidine/deoxycytidylate deaminase, zinc-binding region</fullName>
    </submittedName>
</protein>
<organism evidence="1">
    <name type="scientific">Magnetospirillum gryphiswaldense</name>
    <dbReference type="NCBI Taxonomy" id="55518"/>
    <lineage>
        <taxon>Bacteria</taxon>
        <taxon>Pseudomonadati</taxon>
        <taxon>Pseudomonadota</taxon>
        <taxon>Alphaproteobacteria</taxon>
        <taxon>Rhodospirillales</taxon>
        <taxon>Rhodospirillaceae</taxon>
        <taxon>Magnetospirillum</taxon>
    </lineage>
</organism>
<proteinExistence type="predicted"/>
<gene>
    <name evidence="1" type="ORF">MGR_0102</name>
</gene>
<dbReference type="EMBL" id="CU459003">
    <property type="protein sequence ID" value="CAM76873.1"/>
    <property type="molecule type" value="Genomic_DNA"/>
</dbReference>
<reference evidence="1" key="1">
    <citation type="journal article" date="2007" name="J. Bacteriol.">
        <title>Comparative genome analysis of four magnetotactic bacteria reveals a complex set of group-specific genes implicated in magnetosome biomineralization and function.</title>
        <authorList>
            <person name="Richter M."/>
            <person name="Kube M."/>
            <person name="Bazylinski D.A."/>
            <person name="Lombardot T."/>
            <person name="Gloeckner F.O."/>
            <person name="Reinhardt R."/>
            <person name="Schueler D."/>
        </authorList>
    </citation>
    <scope>NUCLEOTIDE SEQUENCE</scope>
    <source>
        <strain evidence="1">MSR-1</strain>
    </source>
</reference>